<protein>
    <submittedName>
        <fullName evidence="2">Uncharacterized protein</fullName>
    </submittedName>
</protein>
<comment type="caution">
    <text evidence="2">The sequence shown here is derived from an EMBL/GenBank/DDBJ whole genome shotgun (WGS) entry which is preliminary data.</text>
</comment>
<accession>A0A7Y6IVE3</accession>
<feature type="region of interest" description="Disordered" evidence="1">
    <location>
        <begin position="1"/>
        <end position="31"/>
    </location>
</feature>
<keyword evidence="3" id="KW-1185">Reference proteome</keyword>
<gene>
    <name evidence="2" type="ORF">HT134_32295</name>
</gene>
<proteinExistence type="predicted"/>
<sequence length="48" mass="4868">MTTTRPGAEGSSHPITCGHAGRTTGNGAVPDPQIYAREAACRRGSATV</sequence>
<organism evidence="2 3">
    <name type="scientific">Nonomuraea rhodomycinica</name>
    <dbReference type="NCBI Taxonomy" id="1712872"/>
    <lineage>
        <taxon>Bacteria</taxon>
        <taxon>Bacillati</taxon>
        <taxon>Actinomycetota</taxon>
        <taxon>Actinomycetes</taxon>
        <taxon>Streptosporangiales</taxon>
        <taxon>Streptosporangiaceae</taxon>
        <taxon>Nonomuraea</taxon>
    </lineage>
</organism>
<dbReference type="Proteomes" id="UP000546126">
    <property type="component" value="Unassembled WGS sequence"/>
</dbReference>
<name>A0A7Y6IVE3_9ACTN</name>
<evidence type="ECO:0000313" key="3">
    <source>
        <dbReference type="Proteomes" id="UP000546126"/>
    </source>
</evidence>
<evidence type="ECO:0000313" key="2">
    <source>
        <dbReference type="EMBL" id="NUW44773.1"/>
    </source>
</evidence>
<evidence type="ECO:0000256" key="1">
    <source>
        <dbReference type="SAM" id="MobiDB-lite"/>
    </source>
</evidence>
<dbReference type="EMBL" id="JABWGO010000010">
    <property type="protein sequence ID" value="NUW44773.1"/>
    <property type="molecule type" value="Genomic_DNA"/>
</dbReference>
<reference evidence="2 3" key="1">
    <citation type="submission" date="2020-06" db="EMBL/GenBank/DDBJ databases">
        <authorList>
            <person name="Chanama M."/>
        </authorList>
    </citation>
    <scope>NUCLEOTIDE SEQUENCE [LARGE SCALE GENOMIC DNA]</scope>
    <source>
        <strain evidence="2 3">TBRC6557</strain>
    </source>
</reference>
<dbReference type="AlphaFoldDB" id="A0A7Y6IVE3"/>
<dbReference type="RefSeq" id="WP_175604270.1">
    <property type="nucleotide sequence ID" value="NZ_JABWGO010000010.1"/>
</dbReference>